<feature type="non-terminal residue" evidence="1">
    <location>
        <position position="113"/>
    </location>
</feature>
<evidence type="ECO:0000313" key="1">
    <source>
        <dbReference type="EMBL" id="VAW42290.1"/>
    </source>
</evidence>
<accession>A0A3B0VP91</accession>
<proteinExistence type="predicted"/>
<name>A0A3B0VP91_9ZZZZ</name>
<sequence length="113" mass="11873">MTTRKKSRPNRQLGILKLAVAAGSLAASLLGTRLLAKQEDVVVQSNDTAVSTEPIVINVPIVLPSNKIREQNVVNGSSSGLNSTSAPVRQELSLDLPAIPQAVSPQIQAMPPV</sequence>
<reference evidence="1" key="1">
    <citation type="submission" date="2018-06" db="EMBL/GenBank/DDBJ databases">
        <authorList>
            <person name="Zhirakovskaya E."/>
        </authorList>
    </citation>
    <scope>NUCLEOTIDE SEQUENCE</scope>
</reference>
<protein>
    <submittedName>
        <fullName evidence="1">Uncharacterized protein</fullName>
    </submittedName>
</protein>
<dbReference type="EMBL" id="UOEU01000908">
    <property type="protein sequence ID" value="VAW42290.1"/>
    <property type="molecule type" value="Genomic_DNA"/>
</dbReference>
<organism evidence="1">
    <name type="scientific">hydrothermal vent metagenome</name>
    <dbReference type="NCBI Taxonomy" id="652676"/>
    <lineage>
        <taxon>unclassified sequences</taxon>
        <taxon>metagenomes</taxon>
        <taxon>ecological metagenomes</taxon>
    </lineage>
</organism>
<gene>
    <name evidence="1" type="ORF">MNBD_CHLOROFLEXI01-828</name>
</gene>
<dbReference type="AlphaFoldDB" id="A0A3B0VP91"/>